<evidence type="ECO:0000313" key="3">
    <source>
        <dbReference type="Proteomes" id="UP000001876"/>
    </source>
</evidence>
<keyword evidence="3" id="KW-1185">Reference proteome</keyword>
<dbReference type="GeneID" id="9685801"/>
<gene>
    <name evidence="2" type="ORF">MICPUCDRAFT_60086</name>
</gene>
<dbReference type="EMBL" id="GG663742">
    <property type="protein sequence ID" value="EEH55428.1"/>
    <property type="molecule type" value="Genomic_DNA"/>
</dbReference>
<evidence type="ECO:0000313" key="2">
    <source>
        <dbReference type="EMBL" id="EEH55428.1"/>
    </source>
</evidence>
<sequence length="170" mass="18894">MPAYARKHTQTLLRESPFFEYPDEEPEECDDVEEDAPCADQASAAKQWRANVHPGPLLVAKHRKPDGGYFGDSSPFYHAVLQPTTVDDLVPFDGRTLNPGGAGAHARDEEKKDAGVNYPWLTAYERRARGIDVDAADGELLEKFRGCRKDDGGGFWQLETGMEKITAVKQ</sequence>
<name>C1MXA6_MICPC</name>
<dbReference type="RefSeq" id="XP_003060659.1">
    <property type="nucleotide sequence ID" value="XM_003060613.1"/>
</dbReference>
<proteinExistence type="predicted"/>
<feature type="region of interest" description="Disordered" evidence="1">
    <location>
        <begin position="15"/>
        <end position="42"/>
    </location>
</feature>
<reference evidence="2 3" key="1">
    <citation type="journal article" date="2009" name="Science">
        <title>Green evolution and dynamic adaptations revealed by genomes of the marine picoeukaryotes Micromonas.</title>
        <authorList>
            <person name="Worden A.Z."/>
            <person name="Lee J.H."/>
            <person name="Mock T."/>
            <person name="Rouze P."/>
            <person name="Simmons M.P."/>
            <person name="Aerts A.L."/>
            <person name="Allen A.E."/>
            <person name="Cuvelier M.L."/>
            <person name="Derelle E."/>
            <person name="Everett M.V."/>
            <person name="Foulon E."/>
            <person name="Grimwood J."/>
            <person name="Gundlach H."/>
            <person name="Henrissat B."/>
            <person name="Napoli C."/>
            <person name="McDonald S.M."/>
            <person name="Parker M.S."/>
            <person name="Rombauts S."/>
            <person name="Salamov A."/>
            <person name="Von Dassow P."/>
            <person name="Badger J.H."/>
            <person name="Coutinho P.M."/>
            <person name="Demir E."/>
            <person name="Dubchak I."/>
            <person name="Gentemann C."/>
            <person name="Eikrem W."/>
            <person name="Gready J.E."/>
            <person name="John U."/>
            <person name="Lanier W."/>
            <person name="Lindquist E.A."/>
            <person name="Lucas S."/>
            <person name="Mayer K.F."/>
            <person name="Moreau H."/>
            <person name="Not F."/>
            <person name="Otillar R."/>
            <person name="Panaud O."/>
            <person name="Pangilinan J."/>
            <person name="Paulsen I."/>
            <person name="Piegu B."/>
            <person name="Poliakov A."/>
            <person name="Robbens S."/>
            <person name="Schmutz J."/>
            <person name="Toulza E."/>
            <person name="Wyss T."/>
            <person name="Zelensky A."/>
            <person name="Zhou K."/>
            <person name="Armbrust E.V."/>
            <person name="Bhattacharya D."/>
            <person name="Goodenough U.W."/>
            <person name="Van de Peer Y."/>
            <person name="Grigoriev I.V."/>
        </authorList>
    </citation>
    <scope>NUCLEOTIDE SEQUENCE [LARGE SCALE GENOMIC DNA]</scope>
    <source>
        <strain evidence="2 3">CCMP1545</strain>
    </source>
</reference>
<protein>
    <submittedName>
        <fullName evidence="2">Predicted protein</fullName>
    </submittedName>
</protein>
<dbReference type="Proteomes" id="UP000001876">
    <property type="component" value="Unassembled WGS sequence"/>
</dbReference>
<dbReference type="KEGG" id="mpp:MICPUCDRAFT_60086"/>
<organism evidence="3">
    <name type="scientific">Micromonas pusilla (strain CCMP1545)</name>
    <name type="common">Picoplanktonic green alga</name>
    <dbReference type="NCBI Taxonomy" id="564608"/>
    <lineage>
        <taxon>Eukaryota</taxon>
        <taxon>Viridiplantae</taxon>
        <taxon>Chlorophyta</taxon>
        <taxon>Mamiellophyceae</taxon>
        <taxon>Mamiellales</taxon>
        <taxon>Mamiellaceae</taxon>
        <taxon>Micromonas</taxon>
    </lineage>
</organism>
<accession>C1MXA6</accession>
<dbReference type="AlphaFoldDB" id="C1MXA6"/>
<feature type="compositionally biased region" description="Acidic residues" evidence="1">
    <location>
        <begin position="21"/>
        <end position="37"/>
    </location>
</feature>
<evidence type="ECO:0000256" key="1">
    <source>
        <dbReference type="SAM" id="MobiDB-lite"/>
    </source>
</evidence>